<proteinExistence type="predicted"/>
<protein>
    <recommendedName>
        <fullName evidence="4">WW domain-containing protein</fullName>
    </recommendedName>
</protein>
<feature type="compositionally biased region" description="Low complexity" evidence="1">
    <location>
        <begin position="138"/>
        <end position="149"/>
    </location>
</feature>
<feature type="compositionally biased region" description="Low complexity" evidence="1">
    <location>
        <begin position="21"/>
        <end position="43"/>
    </location>
</feature>
<feature type="compositionally biased region" description="Basic and acidic residues" evidence="1">
    <location>
        <begin position="182"/>
        <end position="211"/>
    </location>
</feature>
<dbReference type="AlphaFoldDB" id="A0A317XHR1"/>
<name>A0A317XHR1_9BASI</name>
<reference evidence="2 3" key="1">
    <citation type="journal article" date="2018" name="Mol. Biol. Evol.">
        <title>Broad Genomic Sampling Reveals a Smut Pathogenic Ancestry of the Fungal Clade Ustilaginomycotina.</title>
        <authorList>
            <person name="Kijpornyongpan T."/>
            <person name="Mondo S.J."/>
            <person name="Barry K."/>
            <person name="Sandor L."/>
            <person name="Lee J."/>
            <person name="Lipzen A."/>
            <person name="Pangilinan J."/>
            <person name="LaButti K."/>
            <person name="Hainaut M."/>
            <person name="Henrissat B."/>
            <person name="Grigoriev I.V."/>
            <person name="Spatafora J.W."/>
            <person name="Aime M.C."/>
        </authorList>
    </citation>
    <scope>NUCLEOTIDE SEQUENCE [LARGE SCALE GENOMIC DNA]</scope>
    <source>
        <strain evidence="2 3">MCA 3645</strain>
    </source>
</reference>
<feature type="compositionally biased region" description="Low complexity" evidence="1">
    <location>
        <begin position="161"/>
        <end position="170"/>
    </location>
</feature>
<dbReference type="InParanoid" id="A0A317XHR1"/>
<organism evidence="2 3">
    <name type="scientific">Testicularia cyperi</name>
    <dbReference type="NCBI Taxonomy" id="1882483"/>
    <lineage>
        <taxon>Eukaryota</taxon>
        <taxon>Fungi</taxon>
        <taxon>Dikarya</taxon>
        <taxon>Basidiomycota</taxon>
        <taxon>Ustilaginomycotina</taxon>
        <taxon>Ustilaginomycetes</taxon>
        <taxon>Ustilaginales</taxon>
        <taxon>Anthracoideaceae</taxon>
        <taxon>Testicularia</taxon>
    </lineage>
</organism>
<keyword evidence="3" id="KW-1185">Reference proteome</keyword>
<evidence type="ECO:0008006" key="4">
    <source>
        <dbReference type="Google" id="ProtNLM"/>
    </source>
</evidence>
<feature type="region of interest" description="Disordered" evidence="1">
    <location>
        <begin position="1"/>
        <end position="59"/>
    </location>
</feature>
<dbReference type="OrthoDB" id="2367685at2759"/>
<accession>A0A317XHR1</accession>
<evidence type="ECO:0000313" key="3">
    <source>
        <dbReference type="Proteomes" id="UP000246740"/>
    </source>
</evidence>
<evidence type="ECO:0000256" key="1">
    <source>
        <dbReference type="SAM" id="MobiDB-lite"/>
    </source>
</evidence>
<evidence type="ECO:0000313" key="2">
    <source>
        <dbReference type="EMBL" id="PWY97804.1"/>
    </source>
</evidence>
<dbReference type="STRING" id="1882483.A0A317XHR1"/>
<dbReference type="Proteomes" id="UP000246740">
    <property type="component" value="Unassembled WGS sequence"/>
</dbReference>
<feature type="region of interest" description="Disordered" evidence="1">
    <location>
        <begin position="161"/>
        <end position="214"/>
    </location>
</feature>
<dbReference type="EMBL" id="KZ819202">
    <property type="protein sequence ID" value="PWY97804.1"/>
    <property type="molecule type" value="Genomic_DNA"/>
</dbReference>
<feature type="compositionally biased region" description="Basic and acidic residues" evidence="1">
    <location>
        <begin position="108"/>
        <end position="128"/>
    </location>
</feature>
<gene>
    <name evidence="2" type="ORF">BCV70DRAFT_202557</name>
</gene>
<feature type="region of interest" description="Disordered" evidence="1">
    <location>
        <begin position="95"/>
        <end position="149"/>
    </location>
</feature>
<sequence>MVSNNSAAPHTDAPPSYDQVSGASKTAKASSSTGTSTAATGSSHLGVPSKNEAAQARKSMEDMLRPLPKGWIRQWDPSSQHNFFVDTLASPPRSIWMHPLDDPQYQSEHPDEVRKERERVERERIVHDDTDDEDDHAGTSTSKAKHAASTSGYAAGAAGVAAGSSTSKGTDNPKGLKKLGRSLKDKMTNTTHAEREAKRAAQKEAERRAWEQHQQLRQALNRATQTGQPQLIGRDAQGREIFAQPPPPGAFGGGATLGYSPYQTVNGPYGAYGPYSRPIGPYRRPYGGMAAPLLGGMLLGGLLF</sequence>